<name>A0A382DH72_9ZZZZ</name>
<organism evidence="1">
    <name type="scientific">marine metagenome</name>
    <dbReference type="NCBI Taxonomy" id="408172"/>
    <lineage>
        <taxon>unclassified sequences</taxon>
        <taxon>metagenomes</taxon>
        <taxon>ecological metagenomes</taxon>
    </lineage>
</organism>
<proteinExistence type="predicted"/>
<sequence>MFNKKYKYSQWDDTQQIFDPTGEDIMDELSEALLSNSDVSRALRNLLQRGMQNDQGQRMQGLQEMLERIRGQRQ</sequence>
<evidence type="ECO:0000313" key="1">
    <source>
        <dbReference type="EMBL" id="SVB37489.1"/>
    </source>
</evidence>
<gene>
    <name evidence="1" type="ORF">METZ01_LOCUS190343</name>
</gene>
<accession>A0A382DH72</accession>
<dbReference type="AlphaFoldDB" id="A0A382DH72"/>
<reference evidence="1" key="1">
    <citation type="submission" date="2018-05" db="EMBL/GenBank/DDBJ databases">
        <authorList>
            <person name="Lanie J.A."/>
            <person name="Ng W.-L."/>
            <person name="Kazmierczak K.M."/>
            <person name="Andrzejewski T.M."/>
            <person name="Davidsen T.M."/>
            <person name="Wayne K.J."/>
            <person name="Tettelin H."/>
            <person name="Glass J.I."/>
            <person name="Rusch D."/>
            <person name="Podicherti R."/>
            <person name="Tsui H.-C.T."/>
            <person name="Winkler M.E."/>
        </authorList>
    </citation>
    <scope>NUCLEOTIDE SEQUENCE</scope>
</reference>
<feature type="non-terminal residue" evidence="1">
    <location>
        <position position="74"/>
    </location>
</feature>
<protein>
    <submittedName>
        <fullName evidence="1">Uncharacterized protein</fullName>
    </submittedName>
</protein>
<dbReference type="EMBL" id="UINC01039260">
    <property type="protein sequence ID" value="SVB37489.1"/>
    <property type="molecule type" value="Genomic_DNA"/>
</dbReference>